<accession>A0A142K939</accession>
<evidence type="ECO:0000313" key="1">
    <source>
        <dbReference type="EMBL" id="AMS02622.1"/>
    </source>
</evidence>
<name>A0A142K939_9CAUD</name>
<evidence type="ECO:0000313" key="2">
    <source>
        <dbReference type="Proteomes" id="UP000201371"/>
    </source>
</evidence>
<dbReference type="RefSeq" id="YP_009301132.1">
    <property type="nucleotide sequence ID" value="NC_031230.1"/>
</dbReference>
<sequence>MKSAERSVNEALVGIRSHHTHIICQLCTGPYWSAPVGDRTRLIDELTEHLCTVHGDEFEEES</sequence>
<dbReference type="EMBL" id="KU963248">
    <property type="protein sequence ID" value="AMS02622.1"/>
    <property type="molecule type" value="Genomic_DNA"/>
</dbReference>
<dbReference type="KEGG" id="vg:29125040"/>
<protein>
    <submittedName>
        <fullName evidence="1">Uncharacterized protein</fullName>
    </submittedName>
</protein>
<proteinExistence type="predicted"/>
<dbReference type="GeneID" id="29125040"/>
<reference evidence="2" key="1">
    <citation type="submission" date="2016-03" db="EMBL/GenBank/DDBJ databases">
        <authorList>
            <person name="Ploux O."/>
        </authorList>
    </citation>
    <scope>NUCLEOTIDE SEQUENCE [LARGE SCALE GENOMIC DNA]</scope>
</reference>
<dbReference type="Proteomes" id="UP000201371">
    <property type="component" value="Segment"/>
</dbReference>
<keyword evidence="2" id="KW-1185">Reference proteome</keyword>
<gene>
    <name evidence="1" type="primary">78</name>
    <name evidence="1" type="ORF">SEA_YVONNETASTIC_78</name>
</gene>
<organism evidence="1 2">
    <name type="scientific">Gordonia phage Yvonnetastic</name>
    <dbReference type="NCBI Taxonomy" id="1821566"/>
    <lineage>
        <taxon>Viruses</taxon>
        <taxon>Duplodnaviria</taxon>
        <taxon>Heunggongvirae</taxon>
        <taxon>Uroviricota</taxon>
        <taxon>Caudoviricetes</taxon>
        <taxon>Yvonnevirus</taxon>
        <taxon>Yvonnevirus yvonnetastic</taxon>
        <taxon>Gordonia virus Yvonnetastic</taxon>
    </lineage>
</organism>